<proteinExistence type="predicted"/>
<organism evidence="4 5">
    <name type="scientific">Streptomyces griseus</name>
    <dbReference type="NCBI Taxonomy" id="1911"/>
    <lineage>
        <taxon>Bacteria</taxon>
        <taxon>Bacillati</taxon>
        <taxon>Actinomycetota</taxon>
        <taxon>Actinomycetes</taxon>
        <taxon>Kitasatosporales</taxon>
        <taxon>Streptomycetaceae</taxon>
        <taxon>Streptomyces</taxon>
    </lineage>
</organism>
<dbReference type="Pfam" id="PF04892">
    <property type="entry name" value="VanZ"/>
    <property type="match status" value="1"/>
</dbReference>
<evidence type="ECO:0000313" key="4">
    <source>
        <dbReference type="EMBL" id="SUP60599.1"/>
    </source>
</evidence>
<feature type="transmembrane region" description="Helical" evidence="2">
    <location>
        <begin position="133"/>
        <end position="150"/>
    </location>
</feature>
<evidence type="ECO:0000259" key="3">
    <source>
        <dbReference type="Pfam" id="PF04892"/>
    </source>
</evidence>
<feature type="compositionally biased region" description="Low complexity" evidence="1">
    <location>
        <begin position="183"/>
        <end position="197"/>
    </location>
</feature>
<keyword evidence="2" id="KW-1133">Transmembrane helix</keyword>
<evidence type="ECO:0000256" key="2">
    <source>
        <dbReference type="SAM" id="Phobius"/>
    </source>
</evidence>
<evidence type="ECO:0000256" key="1">
    <source>
        <dbReference type="SAM" id="MobiDB-lite"/>
    </source>
</evidence>
<evidence type="ECO:0000313" key="5">
    <source>
        <dbReference type="Proteomes" id="UP000254150"/>
    </source>
</evidence>
<feature type="compositionally biased region" description="Low complexity" evidence="1">
    <location>
        <begin position="205"/>
        <end position="220"/>
    </location>
</feature>
<keyword evidence="2" id="KW-0812">Transmembrane</keyword>
<sequence>MTTRAQDPRPRRAAWVRALARALVVTVAFAAMVAFSVVLAQVTLTPSPASADLVHANLTPGRSLRSYAEDYTFLAALKQAGGNLLLGFPFGLLLPVLVARRLRLLRVVGLTAVVMVLVELAQGSVVEGRAFDIDDVLLNTGGALLAYLLLGRRIGHRYHSLAGATADAAPRPGPAEPAPAPDKAPAAARAGRLAGLRNRFRRGGARPAAGAVQAGRKPAP</sequence>
<feature type="transmembrane region" description="Helical" evidence="2">
    <location>
        <begin position="75"/>
        <end position="97"/>
    </location>
</feature>
<protein>
    <submittedName>
        <fullName evidence="4">Integral membrane protein</fullName>
    </submittedName>
</protein>
<dbReference type="PANTHER" id="PTHR36834">
    <property type="entry name" value="MEMBRANE PROTEIN-RELATED"/>
    <property type="match status" value="1"/>
</dbReference>
<gene>
    <name evidence="4" type="ORF">NCTC7807_04670</name>
</gene>
<dbReference type="EMBL" id="UHID01000007">
    <property type="protein sequence ID" value="SUP60599.1"/>
    <property type="molecule type" value="Genomic_DNA"/>
</dbReference>
<name>A0A380P5V9_STRGR</name>
<dbReference type="Proteomes" id="UP000254150">
    <property type="component" value="Unassembled WGS sequence"/>
</dbReference>
<dbReference type="InterPro" id="IPR053150">
    <property type="entry name" value="Teicoplanin_resist-assoc"/>
</dbReference>
<dbReference type="AlphaFoldDB" id="A0A380P5V9"/>
<keyword evidence="2" id="KW-0472">Membrane</keyword>
<accession>A0A380P5V9</accession>
<dbReference type="InterPro" id="IPR006976">
    <property type="entry name" value="VanZ-like"/>
</dbReference>
<feature type="region of interest" description="Disordered" evidence="1">
    <location>
        <begin position="165"/>
        <end position="220"/>
    </location>
</feature>
<reference evidence="4 5" key="1">
    <citation type="submission" date="2018-06" db="EMBL/GenBank/DDBJ databases">
        <authorList>
            <consortium name="Pathogen Informatics"/>
            <person name="Doyle S."/>
        </authorList>
    </citation>
    <scope>NUCLEOTIDE SEQUENCE [LARGE SCALE GENOMIC DNA]</scope>
    <source>
        <strain evidence="4 5">NCTC7807</strain>
    </source>
</reference>
<feature type="compositionally biased region" description="Pro residues" evidence="1">
    <location>
        <begin position="171"/>
        <end position="182"/>
    </location>
</feature>
<dbReference type="PANTHER" id="PTHR36834:SF1">
    <property type="entry name" value="INTEGRAL MEMBRANE PROTEIN"/>
    <property type="match status" value="1"/>
</dbReference>
<feature type="transmembrane region" description="Helical" evidence="2">
    <location>
        <begin position="104"/>
        <end position="121"/>
    </location>
</feature>
<dbReference type="RefSeq" id="WP_164495013.1">
    <property type="nucleotide sequence ID" value="NZ_UHID01000007.1"/>
</dbReference>
<feature type="domain" description="VanZ-like" evidence="3">
    <location>
        <begin position="33"/>
        <end position="150"/>
    </location>
</feature>